<comment type="caution">
    <text evidence="6">The sequence shown here is derived from an EMBL/GenBank/DDBJ whole genome shotgun (WGS) entry which is preliminary data.</text>
</comment>
<dbReference type="Pfam" id="PF05128">
    <property type="entry name" value="DUF697"/>
    <property type="match status" value="1"/>
</dbReference>
<evidence type="ECO:0000313" key="7">
    <source>
        <dbReference type="Proteomes" id="UP000004162"/>
    </source>
</evidence>
<evidence type="ECO:0008006" key="8">
    <source>
        <dbReference type="Google" id="ProtNLM"/>
    </source>
</evidence>
<evidence type="ECO:0000256" key="5">
    <source>
        <dbReference type="SAM" id="Phobius"/>
    </source>
</evidence>
<organism evidence="6 7">
    <name type="scientific">Chlorobium ferrooxidans DSM 13031</name>
    <dbReference type="NCBI Taxonomy" id="377431"/>
    <lineage>
        <taxon>Bacteria</taxon>
        <taxon>Pseudomonadati</taxon>
        <taxon>Chlorobiota</taxon>
        <taxon>Chlorobiia</taxon>
        <taxon>Chlorobiales</taxon>
        <taxon>Chlorobiaceae</taxon>
        <taxon>Chlorobium/Pelodictyon group</taxon>
        <taxon>Chlorobium</taxon>
    </lineage>
</organism>
<dbReference type="AlphaFoldDB" id="Q0YRF0"/>
<accession>Q0YRF0</accession>
<feature type="transmembrane region" description="Helical" evidence="5">
    <location>
        <begin position="108"/>
        <end position="128"/>
    </location>
</feature>
<reference evidence="6 7" key="1">
    <citation type="submission" date="2006-07" db="EMBL/GenBank/DDBJ databases">
        <title>Annotation of the draft genome assembly of Chlorobium ferroxidans DSM 13031.</title>
        <authorList>
            <consortium name="US DOE Joint Genome Institute (JGI-ORNL)"/>
            <person name="Larimer F."/>
            <person name="Land M."/>
            <person name="Hauser L."/>
        </authorList>
    </citation>
    <scope>NUCLEOTIDE SEQUENCE [LARGE SCALE GENOMIC DNA]</scope>
    <source>
        <strain evidence="6 7">DSM 13031</strain>
    </source>
</reference>
<evidence type="ECO:0000313" key="6">
    <source>
        <dbReference type="EMBL" id="EAT58847.1"/>
    </source>
</evidence>
<keyword evidence="4 5" id="KW-0472">Membrane</keyword>
<keyword evidence="2 5" id="KW-0812">Transmembrane</keyword>
<comment type="subcellular location">
    <subcellularLocation>
        <location evidence="1">Membrane</location>
        <topology evidence="1">Multi-pass membrane protein</topology>
    </subcellularLocation>
</comment>
<keyword evidence="3 5" id="KW-1133">Transmembrane helix</keyword>
<feature type="transmembrane region" description="Helical" evidence="5">
    <location>
        <begin position="35"/>
        <end position="59"/>
    </location>
</feature>
<sequence length="178" mass="19050">MKENTDETSAEVVAESVNDTLDRDQRVEKHARNHILTAMGIGLFPLPIIDMVALVGVQLDMIRTIANEYNVPFRRDLGKSVITTLLGGFVPVALGGTLASLIKCIPLIGQSAGAVTMPVVAGAATYAISKVFIQHFESGGTFLDMDPAKVKVHFAEQFEKGKKVASDLKKEGKASPAN</sequence>
<protein>
    <recommendedName>
        <fullName evidence="8">GTPase domain-containing protein</fullName>
    </recommendedName>
</protein>
<evidence type="ECO:0000256" key="2">
    <source>
        <dbReference type="ARBA" id="ARBA00022692"/>
    </source>
</evidence>
<gene>
    <name evidence="6" type="ORF">CferDRAFT_0885</name>
</gene>
<feature type="transmembrane region" description="Helical" evidence="5">
    <location>
        <begin position="80"/>
        <end position="102"/>
    </location>
</feature>
<dbReference type="GO" id="GO:0016020">
    <property type="term" value="C:membrane"/>
    <property type="evidence" value="ECO:0007669"/>
    <property type="project" value="UniProtKB-SubCell"/>
</dbReference>
<keyword evidence="7" id="KW-1185">Reference proteome</keyword>
<evidence type="ECO:0000256" key="3">
    <source>
        <dbReference type="ARBA" id="ARBA00022989"/>
    </source>
</evidence>
<evidence type="ECO:0000256" key="1">
    <source>
        <dbReference type="ARBA" id="ARBA00004141"/>
    </source>
</evidence>
<proteinExistence type="predicted"/>
<name>Q0YRF0_9CHLB</name>
<dbReference type="OrthoDB" id="980719at2"/>
<reference evidence="6 7" key="2">
    <citation type="submission" date="2006-07" db="EMBL/GenBank/DDBJ databases">
        <title>Sequencing of the draft genome and assembly of Chlorobium ferroxidans DSM 13031.</title>
        <authorList>
            <consortium name="US DOE Joint Genome Institute (JGI-PGF)"/>
            <person name="Copeland A."/>
            <person name="Lucas S."/>
            <person name="Lapidus A."/>
            <person name="Barry K."/>
            <person name="Glavina del Rio T."/>
            <person name="Dalin E."/>
            <person name="Tice H."/>
            <person name="Bruce D."/>
            <person name="Pitluck S."/>
            <person name="Richardson P."/>
        </authorList>
    </citation>
    <scope>NUCLEOTIDE SEQUENCE [LARGE SCALE GENOMIC DNA]</scope>
    <source>
        <strain evidence="6 7">DSM 13031</strain>
    </source>
</reference>
<evidence type="ECO:0000256" key="4">
    <source>
        <dbReference type="ARBA" id="ARBA00023136"/>
    </source>
</evidence>
<dbReference type="RefSeq" id="WP_006366472.1">
    <property type="nucleotide sequence ID" value="NZ_AASE01000011.1"/>
</dbReference>
<dbReference type="InterPro" id="IPR021147">
    <property type="entry name" value="DUF697"/>
</dbReference>
<dbReference type="EMBL" id="AASE01000011">
    <property type="protein sequence ID" value="EAT58847.1"/>
    <property type="molecule type" value="Genomic_DNA"/>
</dbReference>
<dbReference type="Proteomes" id="UP000004162">
    <property type="component" value="Unassembled WGS sequence"/>
</dbReference>